<dbReference type="EMBL" id="BAABDD010000013">
    <property type="protein sequence ID" value="GAA3749021.1"/>
    <property type="molecule type" value="Genomic_DNA"/>
</dbReference>
<organism evidence="2 3">
    <name type="scientific">Salinactinospora qingdaonensis</name>
    <dbReference type="NCBI Taxonomy" id="702744"/>
    <lineage>
        <taxon>Bacteria</taxon>
        <taxon>Bacillati</taxon>
        <taxon>Actinomycetota</taxon>
        <taxon>Actinomycetes</taxon>
        <taxon>Streptosporangiales</taxon>
        <taxon>Nocardiopsidaceae</taxon>
        <taxon>Salinactinospora</taxon>
    </lineage>
</organism>
<protein>
    <recommendedName>
        <fullName evidence="1">DUF397 domain-containing protein</fullName>
    </recommendedName>
</protein>
<reference evidence="3" key="1">
    <citation type="journal article" date="2019" name="Int. J. Syst. Evol. Microbiol.">
        <title>The Global Catalogue of Microorganisms (GCM) 10K type strain sequencing project: providing services to taxonomists for standard genome sequencing and annotation.</title>
        <authorList>
            <consortium name="The Broad Institute Genomics Platform"/>
            <consortium name="The Broad Institute Genome Sequencing Center for Infectious Disease"/>
            <person name="Wu L."/>
            <person name="Ma J."/>
        </authorList>
    </citation>
    <scope>NUCLEOTIDE SEQUENCE [LARGE SCALE GENOMIC DNA]</scope>
    <source>
        <strain evidence="3">JCM 17137</strain>
    </source>
</reference>
<dbReference type="InterPro" id="IPR007278">
    <property type="entry name" value="DUF397"/>
</dbReference>
<accession>A0ABP7FUZ9</accession>
<dbReference type="Pfam" id="PF04149">
    <property type="entry name" value="DUF397"/>
    <property type="match status" value="1"/>
</dbReference>
<evidence type="ECO:0000313" key="3">
    <source>
        <dbReference type="Proteomes" id="UP001500908"/>
    </source>
</evidence>
<keyword evidence="3" id="KW-1185">Reference proteome</keyword>
<name>A0ABP7FUZ9_9ACTN</name>
<gene>
    <name evidence="2" type="ORF">GCM10022402_30330</name>
</gene>
<dbReference type="Proteomes" id="UP001500908">
    <property type="component" value="Unassembled WGS sequence"/>
</dbReference>
<proteinExistence type="predicted"/>
<comment type="caution">
    <text evidence="2">The sequence shown here is derived from an EMBL/GenBank/DDBJ whole genome shotgun (WGS) entry which is preliminary data.</text>
</comment>
<sequence>MDLHDAVWRKSSYSAPNSNNCIEVASRAGETDVRDSQNPELVHLSFNAQEWWAFITAVHHDQV</sequence>
<evidence type="ECO:0000259" key="1">
    <source>
        <dbReference type="Pfam" id="PF04149"/>
    </source>
</evidence>
<dbReference type="RefSeq" id="WP_344972244.1">
    <property type="nucleotide sequence ID" value="NZ_BAABDD010000013.1"/>
</dbReference>
<evidence type="ECO:0000313" key="2">
    <source>
        <dbReference type="EMBL" id="GAA3749021.1"/>
    </source>
</evidence>
<feature type="domain" description="DUF397" evidence="1">
    <location>
        <begin position="6"/>
        <end position="58"/>
    </location>
</feature>